<organism evidence="1 2">
    <name type="scientific">Byssothecium circinans</name>
    <dbReference type="NCBI Taxonomy" id="147558"/>
    <lineage>
        <taxon>Eukaryota</taxon>
        <taxon>Fungi</taxon>
        <taxon>Dikarya</taxon>
        <taxon>Ascomycota</taxon>
        <taxon>Pezizomycotina</taxon>
        <taxon>Dothideomycetes</taxon>
        <taxon>Pleosporomycetidae</taxon>
        <taxon>Pleosporales</taxon>
        <taxon>Massarineae</taxon>
        <taxon>Massarinaceae</taxon>
        <taxon>Byssothecium</taxon>
    </lineage>
</organism>
<sequence>MTQKLLAKTLHILLVLILTLALLKAVWHALSLLIADAKPPPPPPVDNGPSMQDIAESLNTFWLSYDFDHCRNVCMVSRVACKLRGCVGVPGTKAWD</sequence>
<protein>
    <submittedName>
        <fullName evidence="1">Uncharacterized protein</fullName>
    </submittedName>
</protein>
<dbReference type="Proteomes" id="UP000800035">
    <property type="component" value="Unassembled WGS sequence"/>
</dbReference>
<evidence type="ECO:0000313" key="2">
    <source>
        <dbReference type="Proteomes" id="UP000800035"/>
    </source>
</evidence>
<dbReference type="EMBL" id="ML977049">
    <property type="protein sequence ID" value="KAF1948758.1"/>
    <property type="molecule type" value="Genomic_DNA"/>
</dbReference>
<accession>A0A6A5T955</accession>
<proteinExistence type="predicted"/>
<evidence type="ECO:0000313" key="1">
    <source>
        <dbReference type="EMBL" id="KAF1948758.1"/>
    </source>
</evidence>
<dbReference type="OrthoDB" id="3781639at2759"/>
<reference evidence="1" key="1">
    <citation type="journal article" date="2020" name="Stud. Mycol.">
        <title>101 Dothideomycetes genomes: a test case for predicting lifestyles and emergence of pathogens.</title>
        <authorList>
            <person name="Haridas S."/>
            <person name="Albert R."/>
            <person name="Binder M."/>
            <person name="Bloem J."/>
            <person name="Labutti K."/>
            <person name="Salamov A."/>
            <person name="Andreopoulos B."/>
            <person name="Baker S."/>
            <person name="Barry K."/>
            <person name="Bills G."/>
            <person name="Bluhm B."/>
            <person name="Cannon C."/>
            <person name="Castanera R."/>
            <person name="Culley D."/>
            <person name="Daum C."/>
            <person name="Ezra D."/>
            <person name="Gonzalez J."/>
            <person name="Henrissat B."/>
            <person name="Kuo A."/>
            <person name="Liang C."/>
            <person name="Lipzen A."/>
            <person name="Lutzoni F."/>
            <person name="Magnuson J."/>
            <person name="Mondo S."/>
            <person name="Nolan M."/>
            <person name="Ohm R."/>
            <person name="Pangilinan J."/>
            <person name="Park H.-J."/>
            <person name="Ramirez L."/>
            <person name="Alfaro M."/>
            <person name="Sun H."/>
            <person name="Tritt A."/>
            <person name="Yoshinaga Y."/>
            <person name="Zwiers L.-H."/>
            <person name="Turgeon B."/>
            <person name="Goodwin S."/>
            <person name="Spatafora J."/>
            <person name="Crous P."/>
            <person name="Grigoriev I."/>
        </authorList>
    </citation>
    <scope>NUCLEOTIDE SEQUENCE</scope>
    <source>
        <strain evidence="1">CBS 675.92</strain>
    </source>
</reference>
<gene>
    <name evidence="1" type="ORF">CC80DRAFT_556014</name>
</gene>
<dbReference type="AlphaFoldDB" id="A0A6A5T955"/>
<name>A0A6A5T955_9PLEO</name>
<keyword evidence="2" id="KW-1185">Reference proteome</keyword>